<accession>A0A392WBP2</accession>
<dbReference type="Proteomes" id="UP000265520">
    <property type="component" value="Unassembled WGS sequence"/>
</dbReference>
<evidence type="ECO:0000313" key="1">
    <source>
        <dbReference type="EMBL" id="MCI98034.1"/>
    </source>
</evidence>
<proteinExistence type="predicted"/>
<name>A0A392WBP2_9FABA</name>
<keyword evidence="2" id="KW-1185">Reference proteome</keyword>
<dbReference type="EMBL" id="LXQA011462040">
    <property type="protein sequence ID" value="MCI98034.1"/>
    <property type="molecule type" value="Genomic_DNA"/>
</dbReference>
<reference evidence="1 2" key="1">
    <citation type="journal article" date="2018" name="Front. Plant Sci.">
        <title>Red Clover (Trifolium pratense) and Zigzag Clover (T. medium) - A Picture of Genomic Similarities and Differences.</title>
        <authorList>
            <person name="Dluhosova J."/>
            <person name="Istvanek J."/>
            <person name="Nedelnik J."/>
            <person name="Repkova J."/>
        </authorList>
    </citation>
    <scope>NUCLEOTIDE SEQUENCE [LARGE SCALE GENOMIC DNA]</scope>
    <source>
        <strain evidence="2">cv. 10/8</strain>
        <tissue evidence="1">Leaf</tissue>
    </source>
</reference>
<organism evidence="1 2">
    <name type="scientific">Trifolium medium</name>
    <dbReference type="NCBI Taxonomy" id="97028"/>
    <lineage>
        <taxon>Eukaryota</taxon>
        <taxon>Viridiplantae</taxon>
        <taxon>Streptophyta</taxon>
        <taxon>Embryophyta</taxon>
        <taxon>Tracheophyta</taxon>
        <taxon>Spermatophyta</taxon>
        <taxon>Magnoliopsida</taxon>
        <taxon>eudicotyledons</taxon>
        <taxon>Gunneridae</taxon>
        <taxon>Pentapetalae</taxon>
        <taxon>rosids</taxon>
        <taxon>fabids</taxon>
        <taxon>Fabales</taxon>
        <taxon>Fabaceae</taxon>
        <taxon>Papilionoideae</taxon>
        <taxon>50 kb inversion clade</taxon>
        <taxon>NPAAA clade</taxon>
        <taxon>Hologalegina</taxon>
        <taxon>IRL clade</taxon>
        <taxon>Trifolieae</taxon>
        <taxon>Trifolium</taxon>
    </lineage>
</organism>
<comment type="caution">
    <text evidence="1">The sequence shown here is derived from an EMBL/GenBank/DDBJ whole genome shotgun (WGS) entry which is preliminary data.</text>
</comment>
<sequence>AVVAALEGCLGLVAADEEGFGCLQVMVVVNSKECEVNAKESE</sequence>
<protein>
    <submittedName>
        <fullName evidence="1">Uncharacterized protein</fullName>
    </submittedName>
</protein>
<evidence type="ECO:0000313" key="2">
    <source>
        <dbReference type="Proteomes" id="UP000265520"/>
    </source>
</evidence>
<dbReference type="AlphaFoldDB" id="A0A392WBP2"/>
<feature type="non-terminal residue" evidence="1">
    <location>
        <position position="1"/>
    </location>
</feature>